<proteinExistence type="predicted"/>
<feature type="transmembrane region" description="Helical" evidence="1">
    <location>
        <begin position="184"/>
        <end position="205"/>
    </location>
</feature>
<evidence type="ECO:0008006" key="4">
    <source>
        <dbReference type="Google" id="ProtNLM"/>
    </source>
</evidence>
<feature type="transmembrane region" description="Helical" evidence="1">
    <location>
        <begin position="64"/>
        <end position="88"/>
    </location>
</feature>
<feature type="transmembrane region" description="Helical" evidence="1">
    <location>
        <begin position="211"/>
        <end position="232"/>
    </location>
</feature>
<evidence type="ECO:0000256" key="1">
    <source>
        <dbReference type="SAM" id="Phobius"/>
    </source>
</evidence>
<keyword evidence="1" id="KW-0472">Membrane</keyword>
<feature type="transmembrane region" description="Helical" evidence="1">
    <location>
        <begin position="100"/>
        <end position="128"/>
    </location>
</feature>
<organism evidence="2 3">
    <name type="scientific">Raoultibacter timonensis</name>
    <dbReference type="NCBI Taxonomy" id="1907662"/>
    <lineage>
        <taxon>Bacteria</taxon>
        <taxon>Bacillati</taxon>
        <taxon>Actinomycetota</taxon>
        <taxon>Coriobacteriia</taxon>
        <taxon>Eggerthellales</taxon>
        <taxon>Eggerthellaceae</taxon>
        <taxon>Raoultibacter</taxon>
    </lineage>
</organism>
<sequence>MLQHMKGMARPYATLFVLALVVAVVARIGLAVMDVTGTLAYDYISAADVPMLDVICSILTGSTFVAFMFLAGLVLVISTAGVALYGFLYERGYAGAGKPAMAFLWGWATALVAIVCAFVVASGILSAVQVDSMSSKLPSAAVLVVALVVFAAFIGTLLAAASQVICACVAQARARGGAGLGRSLVVAAAVCGLAVMVLTVGTFASINTPSIQMGVVLAWFAADVVVNLGILFGARALEKRAEAAV</sequence>
<keyword evidence="3" id="KW-1185">Reference proteome</keyword>
<feature type="transmembrane region" description="Helical" evidence="1">
    <location>
        <begin position="140"/>
        <end position="172"/>
    </location>
</feature>
<keyword evidence="1" id="KW-1133">Transmembrane helix</keyword>
<dbReference type="EMBL" id="AP025564">
    <property type="protein sequence ID" value="BDE97118.1"/>
    <property type="molecule type" value="Genomic_DNA"/>
</dbReference>
<dbReference type="Proteomes" id="UP001320544">
    <property type="component" value="Chromosome"/>
</dbReference>
<keyword evidence="1" id="KW-0812">Transmembrane</keyword>
<name>A0ABN6MIM8_9ACTN</name>
<dbReference type="RefSeq" id="WP_244386271.1">
    <property type="nucleotide sequence ID" value="NZ_AP025564.1"/>
</dbReference>
<protein>
    <recommendedName>
        <fullName evidence="4">DUF4013 domain-containing protein</fullName>
    </recommendedName>
</protein>
<gene>
    <name evidence="2" type="ORF">CE91St30_24510</name>
</gene>
<accession>A0ABN6MIM8</accession>
<evidence type="ECO:0000313" key="2">
    <source>
        <dbReference type="EMBL" id="BDE97118.1"/>
    </source>
</evidence>
<reference evidence="2 3" key="1">
    <citation type="submission" date="2022-01" db="EMBL/GenBank/DDBJ databases">
        <title>Novel bile acid biosynthetic pathways are enriched in the microbiome of centenarians.</title>
        <authorList>
            <person name="Sato Y."/>
            <person name="Atarashi K."/>
            <person name="Plichta R.D."/>
            <person name="Arai Y."/>
            <person name="Sasajima S."/>
            <person name="Kearney M.S."/>
            <person name="Suda W."/>
            <person name="Takeshita K."/>
            <person name="Sasaki T."/>
            <person name="Okamoto S."/>
            <person name="Skelly N.A."/>
            <person name="Okamura Y."/>
            <person name="Vlamakis H."/>
            <person name="Li Y."/>
            <person name="Tanoue T."/>
            <person name="Takei H."/>
            <person name="Nittono H."/>
            <person name="Narushima S."/>
            <person name="Irie J."/>
            <person name="Itoh H."/>
            <person name="Moriya K."/>
            <person name="Sugiura Y."/>
            <person name="Suematsu M."/>
            <person name="Moritoki N."/>
            <person name="Shibata S."/>
            <person name="Littman R.D."/>
            <person name="Fischbach A.M."/>
            <person name="Uwamino Y."/>
            <person name="Inoue T."/>
            <person name="Honda A."/>
            <person name="Hattori M."/>
            <person name="Murai T."/>
            <person name="Xavier J.R."/>
            <person name="Hirose N."/>
            <person name="Honda K."/>
        </authorList>
    </citation>
    <scope>NUCLEOTIDE SEQUENCE [LARGE SCALE GENOMIC DNA]</scope>
    <source>
        <strain evidence="2 3">CE91-St30</strain>
    </source>
</reference>
<evidence type="ECO:0000313" key="3">
    <source>
        <dbReference type="Proteomes" id="UP001320544"/>
    </source>
</evidence>